<dbReference type="EMBL" id="SMCQ01000002">
    <property type="protein sequence ID" value="TCW02154.1"/>
    <property type="molecule type" value="Genomic_DNA"/>
</dbReference>
<sequence>MIEQNNDMENMIREYGLEKLDESDQIAVFRMYKNLKDYKKNEKVAYTIDTIYNAACYTQNYLLLKQLLNFQEQNNQIIEQNNKVIELLTEIKNK</sequence>
<accession>A0A4R3Z875</accession>
<organism evidence="1 2">
    <name type="scientific">Longibaculum muris</name>
    <dbReference type="NCBI Taxonomy" id="1796628"/>
    <lineage>
        <taxon>Bacteria</taxon>
        <taxon>Bacillati</taxon>
        <taxon>Bacillota</taxon>
        <taxon>Erysipelotrichia</taxon>
        <taxon>Erysipelotrichales</taxon>
        <taxon>Coprobacillaceae</taxon>
        <taxon>Longibaculum</taxon>
    </lineage>
</organism>
<dbReference type="AlphaFoldDB" id="A0A4R3Z875"/>
<dbReference type="Proteomes" id="UP000295515">
    <property type="component" value="Unassembled WGS sequence"/>
</dbReference>
<evidence type="ECO:0000313" key="2">
    <source>
        <dbReference type="Proteomes" id="UP000295515"/>
    </source>
</evidence>
<name>A0A4R3Z875_9FIRM</name>
<dbReference type="RefSeq" id="WP_066446343.1">
    <property type="nucleotide sequence ID" value="NZ_JADMQS010000005.1"/>
</dbReference>
<comment type="caution">
    <text evidence="1">The sequence shown here is derived from an EMBL/GenBank/DDBJ whole genome shotgun (WGS) entry which is preliminary data.</text>
</comment>
<reference evidence="1 2" key="1">
    <citation type="submission" date="2019-03" db="EMBL/GenBank/DDBJ databases">
        <title>Genomic Encyclopedia of Type Strains, Phase IV (KMG-IV): sequencing the most valuable type-strain genomes for metagenomic binning, comparative biology and taxonomic classification.</title>
        <authorList>
            <person name="Goeker M."/>
        </authorList>
    </citation>
    <scope>NUCLEOTIDE SEQUENCE [LARGE SCALE GENOMIC DNA]</scope>
    <source>
        <strain evidence="1 2">DSM 29487</strain>
    </source>
</reference>
<proteinExistence type="predicted"/>
<protein>
    <submittedName>
        <fullName evidence="1">Uncharacterized protein</fullName>
    </submittedName>
</protein>
<gene>
    <name evidence="1" type="ORF">EDD60_102119</name>
</gene>
<dbReference type="GeneID" id="98914362"/>
<keyword evidence="2" id="KW-1185">Reference proteome</keyword>
<evidence type="ECO:0000313" key="1">
    <source>
        <dbReference type="EMBL" id="TCW02154.1"/>
    </source>
</evidence>